<gene>
    <name evidence="2" type="ORF">MAUB_12320</name>
</gene>
<name>A0ABM7I9I4_9MYCO</name>
<feature type="transmembrane region" description="Helical" evidence="1">
    <location>
        <begin position="103"/>
        <end position="123"/>
    </location>
</feature>
<keyword evidence="3" id="KW-1185">Reference proteome</keyword>
<evidence type="ECO:0000313" key="3">
    <source>
        <dbReference type="Proteomes" id="UP000465609"/>
    </source>
</evidence>
<proteinExistence type="predicted"/>
<evidence type="ECO:0000256" key="1">
    <source>
        <dbReference type="SAM" id="Phobius"/>
    </source>
</evidence>
<keyword evidence="1" id="KW-1133">Transmembrane helix</keyword>
<evidence type="ECO:0000313" key="2">
    <source>
        <dbReference type="EMBL" id="BBX83359.1"/>
    </source>
</evidence>
<dbReference type="EMBL" id="AP022577">
    <property type="protein sequence ID" value="BBX83359.1"/>
    <property type="molecule type" value="Genomic_DNA"/>
</dbReference>
<keyword evidence="1" id="KW-0472">Membrane</keyword>
<dbReference type="Proteomes" id="UP000465609">
    <property type="component" value="Chromosome"/>
</dbReference>
<reference evidence="2 3" key="1">
    <citation type="journal article" date="2019" name="Emerg. Microbes Infect.">
        <title>Comprehensive subspecies identification of 175 nontuberculous mycobacteria species based on 7547 genomic profiles.</title>
        <authorList>
            <person name="Matsumoto Y."/>
            <person name="Kinjo T."/>
            <person name="Motooka D."/>
            <person name="Nabeya D."/>
            <person name="Jung N."/>
            <person name="Uechi K."/>
            <person name="Horii T."/>
            <person name="Iida T."/>
            <person name="Fujita J."/>
            <person name="Nakamura S."/>
        </authorList>
    </citation>
    <scope>NUCLEOTIDE SEQUENCE [LARGE SCALE GENOMIC DNA]</scope>
    <source>
        <strain evidence="2 3">JCM 15296</strain>
    </source>
</reference>
<protein>
    <submittedName>
        <fullName evidence="2">Uncharacterized protein</fullName>
    </submittedName>
</protein>
<keyword evidence="1" id="KW-0812">Transmembrane</keyword>
<organism evidence="2 3">
    <name type="scientific">Mycolicibacterium aubagnense</name>
    <dbReference type="NCBI Taxonomy" id="319707"/>
    <lineage>
        <taxon>Bacteria</taxon>
        <taxon>Bacillati</taxon>
        <taxon>Actinomycetota</taxon>
        <taxon>Actinomycetes</taxon>
        <taxon>Mycobacteriales</taxon>
        <taxon>Mycobacteriaceae</taxon>
        <taxon>Mycolicibacterium</taxon>
    </lineage>
</organism>
<accession>A0ABM7I9I4</accession>
<sequence length="146" mass="15414">MSTPTAAADGPGTWQARRLTLTTITHDHAEATLQNPEAFLDQFADDAGGRVFAEPYHTPDGATVIPVAKIGRGGGATTAKPLGVFVIRDGGTTWVPAVDADRIALIGVVTGLITAVIGCLAILRRPPWPDLSDHGNPVSRRRRFNP</sequence>